<dbReference type="PANTHER" id="PTHR33976">
    <property type="entry name" value="OS07G0645000 PROTEIN"/>
    <property type="match status" value="1"/>
</dbReference>
<evidence type="ECO:0000313" key="3">
    <source>
        <dbReference type="Proteomes" id="UP000327085"/>
    </source>
</evidence>
<evidence type="ECO:0000259" key="1">
    <source>
        <dbReference type="Pfam" id="PF25884"/>
    </source>
</evidence>
<reference evidence="3" key="1">
    <citation type="journal article" date="2020" name="Plant J.">
        <title>Transposons played a major role in the diversification between the closely related almond and peach genomes: results from the almond genome sequence.</title>
        <authorList>
            <person name="Alioto T."/>
            <person name="Alexiou K.G."/>
            <person name="Bardil A."/>
            <person name="Barteri F."/>
            <person name="Castanera R."/>
            <person name="Cruz F."/>
            <person name="Dhingra A."/>
            <person name="Duval H."/>
            <person name="Fernandez I Marti A."/>
            <person name="Frias L."/>
            <person name="Galan B."/>
            <person name="Garcia J.L."/>
            <person name="Howad W."/>
            <person name="Gomez-Garrido J."/>
            <person name="Gut M."/>
            <person name="Julca I."/>
            <person name="Morata J."/>
            <person name="Puigdomenech P."/>
            <person name="Ribeca P."/>
            <person name="Rubio Cabetas M.J."/>
            <person name="Vlasova A."/>
            <person name="Wirthensohn M."/>
            <person name="Garcia-Mas J."/>
            <person name="Gabaldon T."/>
            <person name="Casacuberta J.M."/>
            <person name="Arus P."/>
        </authorList>
    </citation>
    <scope>NUCLEOTIDE SEQUENCE [LARGE SCALE GENOMIC DNA]</scope>
    <source>
        <strain evidence="3">cv. Texas</strain>
    </source>
</reference>
<dbReference type="AlphaFoldDB" id="A0A5E4FV31"/>
<dbReference type="Gramene" id="VVA31338">
    <property type="protein sequence ID" value="VVA31338"/>
    <property type="gene ID" value="Prudul26B001127"/>
</dbReference>
<name>A0A5E4FV31_PRUDU</name>
<organism evidence="2 3">
    <name type="scientific">Prunus dulcis</name>
    <name type="common">Almond</name>
    <name type="synonym">Amygdalus dulcis</name>
    <dbReference type="NCBI Taxonomy" id="3755"/>
    <lineage>
        <taxon>Eukaryota</taxon>
        <taxon>Viridiplantae</taxon>
        <taxon>Streptophyta</taxon>
        <taxon>Embryophyta</taxon>
        <taxon>Tracheophyta</taxon>
        <taxon>Spermatophyta</taxon>
        <taxon>Magnoliopsida</taxon>
        <taxon>eudicotyledons</taxon>
        <taxon>Gunneridae</taxon>
        <taxon>Pentapetalae</taxon>
        <taxon>rosids</taxon>
        <taxon>fabids</taxon>
        <taxon>Rosales</taxon>
        <taxon>Rosaceae</taxon>
        <taxon>Amygdaloideae</taxon>
        <taxon>Amygdaleae</taxon>
        <taxon>Prunus</taxon>
    </lineage>
</organism>
<dbReference type="EMBL" id="CABIKO010000212">
    <property type="protein sequence ID" value="VVA31338.1"/>
    <property type="molecule type" value="Genomic_DNA"/>
</dbReference>
<accession>A0A5E4FV31</accession>
<gene>
    <name evidence="2" type="ORF">ALMOND_2B001127</name>
</gene>
<feature type="domain" description="Uncharacterized GPI-anchored protein At5g19230-like" evidence="1">
    <location>
        <begin position="94"/>
        <end position="221"/>
    </location>
</feature>
<dbReference type="InterPro" id="IPR059083">
    <property type="entry name" value="At5g19230_dom"/>
</dbReference>
<evidence type="ECO:0000313" key="2">
    <source>
        <dbReference type="EMBL" id="VVA31338.1"/>
    </source>
</evidence>
<dbReference type="FunCoup" id="A0A5E4FV31">
    <property type="interactions" value="1106"/>
</dbReference>
<protein>
    <submittedName>
        <fullName evidence="2">PREDICTED: GPI-anchored</fullName>
    </submittedName>
</protein>
<dbReference type="Proteomes" id="UP000327085">
    <property type="component" value="Chromosome 1"/>
</dbReference>
<dbReference type="InParanoid" id="A0A5E4FV31"/>
<dbReference type="PANTHER" id="PTHR33976:SF8">
    <property type="entry name" value="OS07G0645000 PROTEIN"/>
    <property type="match status" value="1"/>
</dbReference>
<dbReference type="InterPro" id="IPR045285">
    <property type="entry name" value="At5g19230-like"/>
</dbReference>
<proteinExistence type="predicted"/>
<dbReference type="Pfam" id="PF25884">
    <property type="entry name" value="At5g19230"/>
    <property type="match status" value="1"/>
</dbReference>
<sequence>MVSFDHEGLPQTLSARSVRTSSSKWLLVQLLLKATAQIYKLKLLFSPHQKLFTSSTHSAASPTMASLLRLLLPLFLSCVVLFSHQVTCDGVDEEDSLLRGINGYRASTLNLTILTKNANAECLADEIADQLKNQPCTNTTGANTVPGTEPQFSDYPKLLAKCHLNVSNTRDGVIMPACVPSLVPSLVLTNFTKSQYSESLNDTKFTGIGIGSEDNWIVVVLTTNTPDGSFTNAQGSQDEEESASSVPKISLVPYLLCLLMGFIFHL</sequence>